<evidence type="ECO:0000256" key="5">
    <source>
        <dbReference type="ARBA" id="ARBA00022741"/>
    </source>
</evidence>
<evidence type="ECO:0000313" key="11">
    <source>
        <dbReference type="Proteomes" id="UP000178526"/>
    </source>
</evidence>
<organism evidence="10 11">
    <name type="scientific">Candidatus Schekmanbacteria bacterium GWA2_38_11</name>
    <dbReference type="NCBI Taxonomy" id="1817876"/>
    <lineage>
        <taxon>Bacteria</taxon>
        <taxon>Candidatus Schekmaniibacteriota</taxon>
    </lineage>
</organism>
<dbReference type="GO" id="GO:0015424">
    <property type="term" value="F:ABC-type amino acid transporter activity"/>
    <property type="evidence" value="ECO:0007669"/>
    <property type="project" value="InterPro"/>
</dbReference>
<accession>A0A1F7RQT7</accession>
<evidence type="ECO:0000256" key="1">
    <source>
        <dbReference type="ARBA" id="ARBA00004202"/>
    </source>
</evidence>
<keyword evidence="5" id="KW-0547">Nucleotide-binding</keyword>
<dbReference type="PANTHER" id="PTHR43166:SF9">
    <property type="entry name" value="GLUTAMATE_ASPARTATE IMPORT ATP-BINDING PROTEIN GLTL"/>
    <property type="match status" value="1"/>
</dbReference>
<dbReference type="InterPro" id="IPR003439">
    <property type="entry name" value="ABC_transporter-like_ATP-bd"/>
</dbReference>
<evidence type="ECO:0000256" key="7">
    <source>
        <dbReference type="ARBA" id="ARBA00022970"/>
    </source>
</evidence>
<comment type="similarity">
    <text evidence="2">Belongs to the ABC transporter superfamily.</text>
</comment>
<evidence type="ECO:0000256" key="6">
    <source>
        <dbReference type="ARBA" id="ARBA00022840"/>
    </source>
</evidence>
<evidence type="ECO:0000256" key="4">
    <source>
        <dbReference type="ARBA" id="ARBA00022475"/>
    </source>
</evidence>
<dbReference type="PANTHER" id="PTHR43166">
    <property type="entry name" value="AMINO ACID IMPORT ATP-BINDING PROTEIN"/>
    <property type="match status" value="1"/>
</dbReference>
<dbReference type="SUPFAM" id="SSF52540">
    <property type="entry name" value="P-loop containing nucleoside triphosphate hydrolases"/>
    <property type="match status" value="1"/>
</dbReference>
<dbReference type="EMBL" id="MGDB01000004">
    <property type="protein sequence ID" value="OGL43354.1"/>
    <property type="molecule type" value="Genomic_DNA"/>
</dbReference>
<dbReference type="GO" id="GO:0005524">
    <property type="term" value="F:ATP binding"/>
    <property type="evidence" value="ECO:0007669"/>
    <property type="project" value="UniProtKB-KW"/>
</dbReference>
<dbReference type="FunFam" id="3.40.50.300:FF:000020">
    <property type="entry name" value="Amino acid ABC transporter ATP-binding component"/>
    <property type="match status" value="1"/>
</dbReference>
<dbReference type="Proteomes" id="UP000178526">
    <property type="component" value="Unassembled WGS sequence"/>
</dbReference>
<dbReference type="PROSITE" id="PS50893">
    <property type="entry name" value="ABC_TRANSPORTER_2"/>
    <property type="match status" value="1"/>
</dbReference>
<evidence type="ECO:0000259" key="9">
    <source>
        <dbReference type="PROSITE" id="PS50893"/>
    </source>
</evidence>
<keyword evidence="3" id="KW-0813">Transport</keyword>
<gene>
    <name evidence="10" type="ORF">A2042_02340</name>
</gene>
<dbReference type="SMART" id="SM00382">
    <property type="entry name" value="AAA"/>
    <property type="match status" value="1"/>
</dbReference>
<dbReference type="CDD" id="cd03262">
    <property type="entry name" value="ABC_HisP_GlnQ"/>
    <property type="match status" value="1"/>
</dbReference>
<comment type="subcellular location">
    <subcellularLocation>
        <location evidence="1">Cell membrane</location>
        <topology evidence="1">Peripheral membrane protein</topology>
    </subcellularLocation>
</comment>
<dbReference type="AlphaFoldDB" id="A0A1F7RQT7"/>
<keyword evidence="8" id="KW-0472">Membrane</keyword>
<evidence type="ECO:0000313" key="10">
    <source>
        <dbReference type="EMBL" id="OGL43354.1"/>
    </source>
</evidence>
<keyword evidence="4" id="KW-1003">Cell membrane</keyword>
<dbReference type="InterPro" id="IPR003593">
    <property type="entry name" value="AAA+_ATPase"/>
</dbReference>
<keyword evidence="7" id="KW-0029">Amino-acid transport</keyword>
<dbReference type="InterPro" id="IPR050086">
    <property type="entry name" value="MetN_ABC_transporter-like"/>
</dbReference>
<proteinExistence type="inferred from homology"/>
<protein>
    <submittedName>
        <fullName evidence="10">Peptide ABC transporter ATP-binding protein</fullName>
    </submittedName>
</protein>
<dbReference type="InterPro" id="IPR027417">
    <property type="entry name" value="P-loop_NTPase"/>
</dbReference>
<evidence type="ECO:0000256" key="3">
    <source>
        <dbReference type="ARBA" id="ARBA00022448"/>
    </source>
</evidence>
<evidence type="ECO:0000256" key="8">
    <source>
        <dbReference type="ARBA" id="ARBA00023136"/>
    </source>
</evidence>
<dbReference type="Gene3D" id="3.40.50.300">
    <property type="entry name" value="P-loop containing nucleotide triphosphate hydrolases"/>
    <property type="match status" value="1"/>
</dbReference>
<dbReference type="InterPro" id="IPR017871">
    <property type="entry name" value="ABC_transporter-like_CS"/>
</dbReference>
<name>A0A1F7RQT7_9BACT</name>
<dbReference type="InterPro" id="IPR030679">
    <property type="entry name" value="ABC_ATPase_HisP-typ"/>
</dbReference>
<feature type="domain" description="ABC transporter" evidence="9">
    <location>
        <begin position="3"/>
        <end position="243"/>
    </location>
</feature>
<dbReference type="PROSITE" id="PS00211">
    <property type="entry name" value="ABC_TRANSPORTER_1"/>
    <property type="match status" value="1"/>
</dbReference>
<dbReference type="GO" id="GO:0016887">
    <property type="term" value="F:ATP hydrolysis activity"/>
    <property type="evidence" value="ECO:0007669"/>
    <property type="project" value="InterPro"/>
</dbReference>
<dbReference type="Pfam" id="PF00005">
    <property type="entry name" value="ABC_tran"/>
    <property type="match status" value="1"/>
</dbReference>
<evidence type="ECO:0000256" key="2">
    <source>
        <dbReference type="ARBA" id="ARBA00005417"/>
    </source>
</evidence>
<sequence>MVIKVSGLNKYFGGHHVLKDISIAINGGEVVSIIGPSGSGKSTFLRCINYLEPFEGGEINVLGSVLKPKMHEKKDEPYIRDIRTKVGMVFQSFNLFPHMNVLENIIEAPCHVLKKPREEAEGKAMELLKKIDLADKAFSYPYTLSGGQKQRVAIARALAMEPEIMLFDEPTSSLDPELAVEVLETIKNLAIEGKTMVIVTHQIAFVRHVCHKVLVFNEGRIIEQGDPDQVFINPCNQRTATFLMHLKF</sequence>
<reference evidence="10 11" key="1">
    <citation type="journal article" date="2016" name="Nat. Commun.">
        <title>Thousands of microbial genomes shed light on interconnected biogeochemical processes in an aquifer system.</title>
        <authorList>
            <person name="Anantharaman K."/>
            <person name="Brown C.T."/>
            <person name="Hug L.A."/>
            <person name="Sharon I."/>
            <person name="Castelle C.J."/>
            <person name="Probst A.J."/>
            <person name="Thomas B.C."/>
            <person name="Singh A."/>
            <person name="Wilkins M.J."/>
            <person name="Karaoz U."/>
            <person name="Brodie E.L."/>
            <person name="Williams K.H."/>
            <person name="Hubbard S.S."/>
            <person name="Banfield J.F."/>
        </authorList>
    </citation>
    <scope>NUCLEOTIDE SEQUENCE [LARGE SCALE GENOMIC DNA]</scope>
</reference>
<comment type="caution">
    <text evidence="10">The sequence shown here is derived from an EMBL/GenBank/DDBJ whole genome shotgun (WGS) entry which is preliminary data.</text>
</comment>
<dbReference type="GO" id="GO:0005886">
    <property type="term" value="C:plasma membrane"/>
    <property type="evidence" value="ECO:0007669"/>
    <property type="project" value="UniProtKB-SubCell"/>
</dbReference>
<dbReference type="PIRSF" id="PIRSF039085">
    <property type="entry name" value="ABC_ATPase_HisP"/>
    <property type="match status" value="1"/>
</dbReference>
<keyword evidence="6 10" id="KW-0067">ATP-binding</keyword>